<evidence type="ECO:0000313" key="7">
    <source>
        <dbReference type="Proteomes" id="UP000676428"/>
    </source>
</evidence>
<dbReference type="Pfam" id="PF07681">
    <property type="entry name" value="DoxX"/>
    <property type="match status" value="1"/>
</dbReference>
<dbReference type="InterPro" id="IPR032808">
    <property type="entry name" value="DoxX"/>
</dbReference>
<feature type="transmembrane region" description="Helical" evidence="5">
    <location>
        <begin position="12"/>
        <end position="32"/>
    </location>
</feature>
<keyword evidence="7" id="KW-1185">Reference proteome</keyword>
<feature type="transmembrane region" description="Helical" evidence="5">
    <location>
        <begin position="76"/>
        <end position="98"/>
    </location>
</feature>
<keyword evidence="4 5" id="KW-0472">Membrane</keyword>
<gene>
    <name evidence="6" type="ORF">KHX94_10875</name>
</gene>
<keyword evidence="2 5" id="KW-0812">Transmembrane</keyword>
<reference evidence="6 7" key="1">
    <citation type="journal article" date="2012" name="Int. J. Syst. Evol. Microbiol.">
        <title>Shewanella dokdonensis sp. nov., isolated from seawater.</title>
        <authorList>
            <person name="Sung H.R."/>
            <person name="Yoon J.H."/>
            <person name="Ghim S.Y."/>
        </authorList>
    </citation>
    <scope>NUCLEOTIDE SEQUENCE [LARGE SCALE GENOMIC DNA]</scope>
    <source>
        <strain evidence="6 7">DSM 23626</strain>
    </source>
</reference>
<organism evidence="6 7">
    <name type="scientific">Shewanella dokdonensis</name>
    <dbReference type="NCBI Taxonomy" id="712036"/>
    <lineage>
        <taxon>Bacteria</taxon>
        <taxon>Pseudomonadati</taxon>
        <taxon>Pseudomonadota</taxon>
        <taxon>Gammaproteobacteria</taxon>
        <taxon>Alteromonadales</taxon>
        <taxon>Shewanellaceae</taxon>
        <taxon>Shewanella</taxon>
    </lineage>
</organism>
<protein>
    <submittedName>
        <fullName evidence="6">DoxX family protein</fullName>
    </submittedName>
</protein>
<evidence type="ECO:0000313" key="6">
    <source>
        <dbReference type="EMBL" id="QVK21993.1"/>
    </source>
</evidence>
<dbReference type="RefSeq" id="WP_213680653.1">
    <property type="nucleotide sequence ID" value="NZ_CP074572.1"/>
</dbReference>
<keyword evidence="3 5" id="KW-1133">Transmembrane helix</keyword>
<accession>A0ABX8DAW6</accession>
<evidence type="ECO:0000256" key="3">
    <source>
        <dbReference type="ARBA" id="ARBA00022989"/>
    </source>
</evidence>
<feature type="transmembrane region" description="Helical" evidence="5">
    <location>
        <begin position="110"/>
        <end position="128"/>
    </location>
</feature>
<name>A0ABX8DAW6_9GAMM</name>
<feature type="transmembrane region" description="Helical" evidence="5">
    <location>
        <begin position="52"/>
        <end position="71"/>
    </location>
</feature>
<proteinExistence type="predicted"/>
<comment type="subcellular location">
    <subcellularLocation>
        <location evidence="1">Membrane</location>
        <topology evidence="1">Multi-pass membrane protein</topology>
    </subcellularLocation>
</comment>
<sequence>MRTVTHSFLQSRWLWLLARVLLAVVFVSSGLAKLIDFQGGIAEMQHAGLSPAWLFNIATIVTLLGGSALLLADKALWLGAGILAFFLILSIIIVHHFWMLPAERAMPALYIALEHMSVIGGLLAASIASHQRKIYANAIQG</sequence>
<dbReference type="EMBL" id="CP074572">
    <property type="protein sequence ID" value="QVK21993.1"/>
    <property type="molecule type" value="Genomic_DNA"/>
</dbReference>
<evidence type="ECO:0000256" key="4">
    <source>
        <dbReference type="ARBA" id="ARBA00023136"/>
    </source>
</evidence>
<dbReference type="Proteomes" id="UP000676428">
    <property type="component" value="Chromosome"/>
</dbReference>
<evidence type="ECO:0000256" key="1">
    <source>
        <dbReference type="ARBA" id="ARBA00004141"/>
    </source>
</evidence>
<evidence type="ECO:0000256" key="5">
    <source>
        <dbReference type="SAM" id="Phobius"/>
    </source>
</evidence>
<evidence type="ECO:0000256" key="2">
    <source>
        <dbReference type="ARBA" id="ARBA00022692"/>
    </source>
</evidence>